<accession>A0A1Z4F240</accession>
<name>A0A1Z4F240_9MYCO</name>
<feature type="transmembrane region" description="Helical" evidence="1">
    <location>
        <begin position="36"/>
        <end position="57"/>
    </location>
</feature>
<dbReference type="RefSeq" id="WP_231896927.1">
    <property type="nucleotide sequence ID" value="NZ_AP018165.1"/>
</dbReference>
<proteinExistence type="predicted"/>
<organism evidence="2 3">
    <name type="scientific">[Mycobacterium] stephanolepidis</name>
    <dbReference type="NCBI Taxonomy" id="1520670"/>
    <lineage>
        <taxon>Bacteria</taxon>
        <taxon>Bacillati</taxon>
        <taxon>Actinomycetota</taxon>
        <taxon>Actinomycetes</taxon>
        <taxon>Mycobacteriales</taxon>
        <taxon>Mycobacteriaceae</taxon>
        <taxon>Mycobacteroides</taxon>
    </lineage>
</organism>
<keyword evidence="1" id="KW-1133">Transmembrane helix</keyword>
<feature type="transmembrane region" description="Helical" evidence="1">
    <location>
        <begin position="101"/>
        <end position="125"/>
    </location>
</feature>
<keyword evidence="1" id="KW-0472">Membrane</keyword>
<evidence type="ECO:0000313" key="2">
    <source>
        <dbReference type="EMBL" id="BAX99315.1"/>
    </source>
</evidence>
<dbReference type="KEGG" id="mste:MSTE_04017"/>
<protein>
    <submittedName>
        <fullName evidence="2">Uncharacterized protein</fullName>
    </submittedName>
</protein>
<sequence>MLNQQFIGRVALPIFAAALPFMIIAGQLGLGICRWWIVYGTATMAAALMGITTFGMCNSNGPGVAVSRPWALFWISLAVLTAVQGFFYAQFRHQCPVAGPIIAIDAFLEWLIAPVVLVVVAGSAFRRAWTAARRNGKAPGV</sequence>
<reference evidence="2 3" key="2">
    <citation type="journal article" date="2017" name="Int. J. Syst. Evol. Microbiol.">
        <title>Mycobacterium stephanolepidis sp. nov., a rapidly growing species related to Mycobacterium chelonae, isolated from marine teleost fish, Stephanolepis cirrhifer.</title>
        <authorList>
            <person name="Fukano H."/>
            <person name="Wada S."/>
            <person name="Kurata O."/>
            <person name="Katayama K."/>
            <person name="Fujiwara N."/>
            <person name="Hoshino Y."/>
        </authorList>
    </citation>
    <scope>NUCLEOTIDE SEQUENCE [LARGE SCALE GENOMIC DNA]</scope>
    <source>
        <strain evidence="2 3">NJB0901</strain>
    </source>
</reference>
<evidence type="ECO:0000313" key="3">
    <source>
        <dbReference type="Proteomes" id="UP000217954"/>
    </source>
</evidence>
<gene>
    <name evidence="2" type="ORF">MSTE_04017</name>
</gene>
<feature type="transmembrane region" description="Helical" evidence="1">
    <location>
        <begin position="69"/>
        <end position="89"/>
    </location>
</feature>
<feature type="transmembrane region" description="Helical" evidence="1">
    <location>
        <begin position="12"/>
        <end position="30"/>
    </location>
</feature>
<reference evidence="3" key="1">
    <citation type="journal article" date="2017" name="Genome Announc.">
        <title>Complete Genome Sequence of Mycobacterium stephanolepidis.</title>
        <authorList>
            <person name="Fukano H."/>
            <person name="Yoshida M."/>
            <person name="Katayama Y."/>
            <person name="Omatsu T."/>
            <person name="Mizutani T."/>
            <person name="Kurata O."/>
            <person name="Wada S."/>
            <person name="Hoshino Y."/>
        </authorList>
    </citation>
    <scope>NUCLEOTIDE SEQUENCE [LARGE SCALE GENOMIC DNA]</scope>
    <source>
        <strain evidence="3">NJB0901</strain>
    </source>
</reference>
<dbReference type="EMBL" id="AP018165">
    <property type="protein sequence ID" value="BAX99315.1"/>
    <property type="molecule type" value="Genomic_DNA"/>
</dbReference>
<evidence type="ECO:0000256" key="1">
    <source>
        <dbReference type="SAM" id="Phobius"/>
    </source>
</evidence>
<dbReference type="Proteomes" id="UP000217954">
    <property type="component" value="Chromosome"/>
</dbReference>
<keyword evidence="1" id="KW-0812">Transmembrane</keyword>
<keyword evidence="3" id="KW-1185">Reference proteome</keyword>
<dbReference type="AlphaFoldDB" id="A0A1Z4F240"/>